<accession>A0A545UPB5</accession>
<comment type="caution">
    <text evidence="1">The sequence shown here is derived from an EMBL/GenBank/DDBJ whole genome shotgun (WGS) entry which is preliminary data.</text>
</comment>
<evidence type="ECO:0000313" key="2">
    <source>
        <dbReference type="Proteomes" id="UP000315783"/>
    </source>
</evidence>
<sequence>MLLYSVIAVEIGGNPAGQLFFSQTTVKSPRIMTAIISYTENGQCPQSETSVDSDIEDINPPVVFVQTPVTVEAAYDPRRIPAKAAWFISFFSQTTNTWGGGGYDDVCAGRLPCSRSLRKWRWRNQFVASLTMAAFAKRPQKLVHLGQRHPVGSIQAISLRAKYPVGLLKLSQGCFLLSKDPRCHHLG</sequence>
<dbReference type="AlphaFoldDB" id="A0A545UPB5"/>
<gene>
    <name evidence="1" type="ORF">IF1G_10182</name>
</gene>
<keyword evidence="2" id="KW-1185">Reference proteome</keyword>
<reference evidence="1 2" key="1">
    <citation type="journal article" date="2019" name="Appl. Microbiol. Biotechnol.">
        <title>Genome sequence of Isaria javanica and comparative genome analysis insights into family S53 peptidase evolution in fungal entomopathogens.</title>
        <authorList>
            <person name="Lin R."/>
            <person name="Zhang X."/>
            <person name="Xin B."/>
            <person name="Zou M."/>
            <person name="Gao Y."/>
            <person name="Qin F."/>
            <person name="Hu Q."/>
            <person name="Xie B."/>
            <person name="Cheng X."/>
        </authorList>
    </citation>
    <scope>NUCLEOTIDE SEQUENCE [LARGE SCALE GENOMIC DNA]</scope>
    <source>
        <strain evidence="1 2">IJ1G</strain>
    </source>
</reference>
<evidence type="ECO:0000313" key="1">
    <source>
        <dbReference type="EMBL" id="TQV91301.1"/>
    </source>
</evidence>
<dbReference type="Proteomes" id="UP000315783">
    <property type="component" value="Unassembled WGS sequence"/>
</dbReference>
<organism evidence="1 2">
    <name type="scientific">Cordyceps javanica</name>
    <dbReference type="NCBI Taxonomy" id="43265"/>
    <lineage>
        <taxon>Eukaryota</taxon>
        <taxon>Fungi</taxon>
        <taxon>Dikarya</taxon>
        <taxon>Ascomycota</taxon>
        <taxon>Pezizomycotina</taxon>
        <taxon>Sordariomycetes</taxon>
        <taxon>Hypocreomycetidae</taxon>
        <taxon>Hypocreales</taxon>
        <taxon>Cordycipitaceae</taxon>
        <taxon>Cordyceps</taxon>
    </lineage>
</organism>
<dbReference type="EMBL" id="SPUK01000020">
    <property type="protein sequence ID" value="TQV91301.1"/>
    <property type="molecule type" value="Genomic_DNA"/>
</dbReference>
<protein>
    <submittedName>
        <fullName evidence="1">Uncharacterized protein</fullName>
    </submittedName>
</protein>
<name>A0A545UPB5_9HYPO</name>
<proteinExistence type="predicted"/>